<dbReference type="Proteomes" id="UP000694892">
    <property type="component" value="Chromosome 1S"/>
</dbReference>
<reference evidence="2" key="1">
    <citation type="journal article" date="2016" name="Nature">
        <title>Genome evolution in the allotetraploid frog Xenopus laevis.</title>
        <authorList>
            <person name="Session A.M."/>
            <person name="Uno Y."/>
            <person name="Kwon T."/>
            <person name="Chapman J.A."/>
            <person name="Toyoda A."/>
            <person name="Takahashi S."/>
            <person name="Fukui A."/>
            <person name="Hikosaka A."/>
            <person name="Suzuki A."/>
            <person name="Kondo M."/>
            <person name="van Heeringen S.J."/>
            <person name="Quigley I."/>
            <person name="Heinz S."/>
            <person name="Ogino H."/>
            <person name="Ochi H."/>
            <person name="Hellsten U."/>
            <person name="Lyons J.B."/>
            <person name="Simakov O."/>
            <person name="Putnam N."/>
            <person name="Stites J."/>
            <person name="Kuroki Y."/>
            <person name="Tanaka T."/>
            <person name="Michiue T."/>
            <person name="Watanabe M."/>
            <person name="Bogdanovic O."/>
            <person name="Lister R."/>
            <person name="Georgiou G."/>
            <person name="Paranjpe S.S."/>
            <person name="van Kruijsbergen I."/>
            <person name="Shu S."/>
            <person name="Carlson J."/>
            <person name="Kinoshita T."/>
            <person name="Ohta Y."/>
            <person name="Mawaribuchi S."/>
            <person name="Jenkins J."/>
            <person name="Grimwood J."/>
            <person name="Schmutz J."/>
            <person name="Mitros T."/>
            <person name="Mozaffari S.V."/>
            <person name="Suzuki Y."/>
            <person name="Haramoto Y."/>
            <person name="Yamamoto T.S."/>
            <person name="Takagi C."/>
            <person name="Heald R."/>
            <person name="Miller K."/>
            <person name="Haudenschild C."/>
            <person name="Kitzman J."/>
            <person name="Nakayama T."/>
            <person name="Izutsu Y."/>
            <person name="Robert J."/>
            <person name="Fortriede J."/>
            <person name="Burns K."/>
            <person name="Lotay V."/>
            <person name="Karimi K."/>
            <person name="Yasuoka Y."/>
            <person name="Dichmann D.S."/>
            <person name="Flajnik M.F."/>
            <person name="Houston D.W."/>
            <person name="Shendure J."/>
            <person name="DuPasquier L."/>
            <person name="Vize P.D."/>
            <person name="Zorn A.M."/>
            <person name="Ito M."/>
            <person name="Marcotte E.M."/>
            <person name="Wallingford J.B."/>
            <person name="Ito Y."/>
            <person name="Asashima M."/>
            <person name="Ueno N."/>
            <person name="Matsuda Y."/>
            <person name="Veenstra G.J."/>
            <person name="Fujiyama A."/>
            <person name="Harland R.M."/>
            <person name="Taira M."/>
            <person name="Rokhsar D.S."/>
        </authorList>
    </citation>
    <scope>NUCLEOTIDE SEQUENCE [LARGE SCALE GENOMIC DNA]</scope>
    <source>
        <strain evidence="2">J</strain>
    </source>
</reference>
<gene>
    <name evidence="1" type="ORF">XELAEV_18010620mg</name>
</gene>
<proteinExistence type="predicted"/>
<dbReference type="AlphaFoldDB" id="A0A974I1X6"/>
<name>A0A974I1X6_XENLA</name>
<organism evidence="1 2">
    <name type="scientific">Xenopus laevis</name>
    <name type="common">African clawed frog</name>
    <dbReference type="NCBI Taxonomy" id="8355"/>
    <lineage>
        <taxon>Eukaryota</taxon>
        <taxon>Metazoa</taxon>
        <taxon>Chordata</taxon>
        <taxon>Craniata</taxon>
        <taxon>Vertebrata</taxon>
        <taxon>Euteleostomi</taxon>
        <taxon>Amphibia</taxon>
        <taxon>Batrachia</taxon>
        <taxon>Anura</taxon>
        <taxon>Pipoidea</taxon>
        <taxon>Pipidae</taxon>
        <taxon>Xenopodinae</taxon>
        <taxon>Xenopus</taxon>
        <taxon>Xenopus</taxon>
    </lineage>
</organism>
<evidence type="ECO:0000313" key="1">
    <source>
        <dbReference type="EMBL" id="OCT98388.1"/>
    </source>
</evidence>
<protein>
    <submittedName>
        <fullName evidence="1">Uncharacterized protein</fullName>
    </submittedName>
</protein>
<evidence type="ECO:0000313" key="2">
    <source>
        <dbReference type="Proteomes" id="UP000694892"/>
    </source>
</evidence>
<dbReference type="EMBL" id="CM004467">
    <property type="protein sequence ID" value="OCT98388.1"/>
    <property type="molecule type" value="Genomic_DNA"/>
</dbReference>
<sequence length="117" mass="13594">MEDTQSAFDVETSGEYTFSMEDAERILLAELPASSTSGRTLRDLYHNFLNLKKREIDLLLHGTYLSNYHRQKIIPRGFRIRNTPPLGRYNQCSITDLATRHKHTPCWSHPNLSLLVY</sequence>
<accession>A0A974I1X6</accession>